<gene>
    <name evidence="10" type="primary">LOC106751332</name>
</gene>
<accession>A0A6P3Y9K7</accession>
<dbReference type="AlphaFoldDB" id="A0A6P3Y9K7"/>
<dbReference type="GO" id="GO:0016787">
    <property type="term" value="F:hydrolase activity"/>
    <property type="evidence" value="ECO:0007669"/>
    <property type="project" value="UniProtKB-KW"/>
</dbReference>
<evidence type="ECO:0000256" key="4">
    <source>
        <dbReference type="ARBA" id="ARBA00022963"/>
    </source>
</evidence>
<evidence type="ECO:0000256" key="7">
    <source>
        <dbReference type="SAM" id="Phobius"/>
    </source>
</evidence>
<evidence type="ECO:0000256" key="5">
    <source>
        <dbReference type="ARBA" id="ARBA00023098"/>
    </source>
</evidence>
<name>A0A6P3Y9K7_DINQU</name>
<dbReference type="Gene3D" id="3.40.50.1820">
    <property type="entry name" value="alpha/beta hydrolase"/>
    <property type="match status" value="1"/>
</dbReference>
<keyword evidence="7" id="KW-0472">Membrane</keyword>
<evidence type="ECO:0000256" key="1">
    <source>
        <dbReference type="ARBA" id="ARBA00010701"/>
    </source>
</evidence>
<dbReference type="PANTHER" id="PTHR11005">
    <property type="entry name" value="LYSOSOMAL ACID LIPASE-RELATED"/>
    <property type="match status" value="1"/>
</dbReference>
<evidence type="ECO:0000256" key="3">
    <source>
        <dbReference type="ARBA" id="ARBA00022801"/>
    </source>
</evidence>
<feature type="transmembrane region" description="Helical" evidence="7">
    <location>
        <begin position="278"/>
        <end position="296"/>
    </location>
</feature>
<evidence type="ECO:0000259" key="8">
    <source>
        <dbReference type="Pfam" id="PF04083"/>
    </source>
</evidence>
<dbReference type="OrthoDB" id="9974421at2759"/>
<dbReference type="InterPro" id="IPR029058">
    <property type="entry name" value="AB_hydrolase_fold"/>
</dbReference>
<dbReference type="Proteomes" id="UP000515204">
    <property type="component" value="Unplaced"/>
</dbReference>
<dbReference type="GeneID" id="106751332"/>
<sequence>MCSNNDIYKSEIIFFRTNLKLQYHIIRVSHTYVDSFFQIGMVEQYGYPAEEHSVITEDGYHLQIHRIPGSPLWKDKKKKNVVFIQHGILSSSESWVMFGPGKDLPFLLADQGYDVWLGNIRGNSYCRLHLNMTIYDRKFWQFSFHEVALMDLPVMFDYVLNYTGQEKMHYVSHSMGSTILFVLLSMKPEYNAKIQLSVSLGPSAFWKKVMPTFRQIVNTAPVLTAFFAKHNIYDFLPQSATMVGIGRNFCCDGAITQPICIAIYFIIAGADPLQINTVSYVFAKVHIILELFSLLITIRCHDILIIVLIVVINNLLPLFGQ</sequence>
<dbReference type="SUPFAM" id="SSF53474">
    <property type="entry name" value="alpha/beta-Hydrolases"/>
    <property type="match status" value="1"/>
</dbReference>
<keyword evidence="2" id="KW-0732">Signal</keyword>
<keyword evidence="3" id="KW-0378">Hydrolase</keyword>
<proteinExistence type="inferred from homology"/>
<keyword evidence="5" id="KW-0443">Lipid metabolism</keyword>
<evidence type="ECO:0000313" key="10">
    <source>
        <dbReference type="RefSeq" id="XP_014487701.1"/>
    </source>
</evidence>
<keyword evidence="4" id="KW-0442">Lipid degradation</keyword>
<feature type="domain" description="Partial AB-hydrolase lipase" evidence="8">
    <location>
        <begin position="41"/>
        <end position="97"/>
    </location>
</feature>
<dbReference type="RefSeq" id="XP_014487701.1">
    <property type="nucleotide sequence ID" value="XM_014632215.1"/>
</dbReference>
<protein>
    <submittedName>
        <fullName evidence="10">Lipase 3-like</fullName>
    </submittedName>
</protein>
<keyword evidence="7" id="KW-0812">Transmembrane</keyword>
<keyword evidence="9" id="KW-1185">Reference proteome</keyword>
<keyword evidence="7" id="KW-1133">Transmembrane helix</keyword>
<dbReference type="GO" id="GO:0016042">
    <property type="term" value="P:lipid catabolic process"/>
    <property type="evidence" value="ECO:0007669"/>
    <property type="project" value="UniProtKB-KW"/>
</dbReference>
<dbReference type="FunFam" id="3.40.50.1820:FF:000057">
    <property type="entry name" value="Lipase"/>
    <property type="match status" value="1"/>
</dbReference>
<keyword evidence="6" id="KW-0325">Glycoprotein</keyword>
<evidence type="ECO:0000256" key="6">
    <source>
        <dbReference type="ARBA" id="ARBA00023180"/>
    </source>
</evidence>
<dbReference type="InterPro" id="IPR006693">
    <property type="entry name" value="AB_hydrolase_lipase"/>
</dbReference>
<dbReference type="KEGG" id="dqu:106751332"/>
<organism evidence="9 10">
    <name type="scientific">Dinoponera quadriceps</name>
    <name type="common">South American ant</name>
    <dbReference type="NCBI Taxonomy" id="609295"/>
    <lineage>
        <taxon>Eukaryota</taxon>
        <taxon>Metazoa</taxon>
        <taxon>Ecdysozoa</taxon>
        <taxon>Arthropoda</taxon>
        <taxon>Hexapoda</taxon>
        <taxon>Insecta</taxon>
        <taxon>Pterygota</taxon>
        <taxon>Neoptera</taxon>
        <taxon>Endopterygota</taxon>
        <taxon>Hymenoptera</taxon>
        <taxon>Apocrita</taxon>
        <taxon>Aculeata</taxon>
        <taxon>Formicoidea</taxon>
        <taxon>Formicidae</taxon>
        <taxon>Ponerinae</taxon>
        <taxon>Ponerini</taxon>
        <taxon>Dinoponera</taxon>
    </lineage>
</organism>
<comment type="similarity">
    <text evidence="1">Belongs to the AB hydrolase superfamily. Lipase family.</text>
</comment>
<feature type="transmembrane region" description="Helical" evidence="7">
    <location>
        <begin position="303"/>
        <end position="320"/>
    </location>
</feature>
<reference evidence="10" key="1">
    <citation type="submission" date="2025-08" db="UniProtKB">
        <authorList>
            <consortium name="RefSeq"/>
        </authorList>
    </citation>
    <scope>IDENTIFICATION</scope>
</reference>
<dbReference type="Pfam" id="PF04083">
    <property type="entry name" value="Abhydro_lipase"/>
    <property type="match status" value="1"/>
</dbReference>
<evidence type="ECO:0000256" key="2">
    <source>
        <dbReference type="ARBA" id="ARBA00022729"/>
    </source>
</evidence>
<evidence type="ECO:0000313" key="9">
    <source>
        <dbReference type="Proteomes" id="UP000515204"/>
    </source>
</evidence>